<dbReference type="PROSITE" id="PS00908">
    <property type="entry name" value="MR_MLE_1"/>
    <property type="match status" value="1"/>
</dbReference>
<reference evidence="4" key="1">
    <citation type="journal article" date="2019" name="Int. J. Syst. Evol. Microbiol.">
        <title>The Global Catalogue of Microorganisms (GCM) 10K type strain sequencing project: providing services to taxonomists for standard genome sequencing and annotation.</title>
        <authorList>
            <consortium name="The Broad Institute Genomics Platform"/>
            <consortium name="The Broad Institute Genome Sequencing Center for Infectious Disease"/>
            <person name="Wu L."/>
            <person name="Ma J."/>
        </authorList>
    </citation>
    <scope>NUCLEOTIDE SEQUENCE [LARGE SCALE GENOMIC DNA]</scope>
    <source>
        <strain evidence="4">JCM 12125</strain>
    </source>
</reference>
<evidence type="ECO:0000313" key="4">
    <source>
        <dbReference type="Proteomes" id="UP001596152"/>
    </source>
</evidence>
<dbReference type="Proteomes" id="UP001596152">
    <property type="component" value="Unassembled WGS sequence"/>
</dbReference>
<dbReference type="Pfam" id="PF02746">
    <property type="entry name" value="MR_MLE_N"/>
    <property type="match status" value="1"/>
</dbReference>
<dbReference type="SFLD" id="SFLDG00033">
    <property type="entry name" value="mannonate_dehydratase"/>
    <property type="match status" value="1"/>
</dbReference>
<dbReference type="SFLD" id="SFLDS00001">
    <property type="entry name" value="Enolase"/>
    <property type="match status" value="1"/>
</dbReference>
<organism evidence="3 4">
    <name type="scientific">Brevundimonas staleyi</name>
    <dbReference type="NCBI Taxonomy" id="74326"/>
    <lineage>
        <taxon>Bacteria</taxon>
        <taxon>Pseudomonadati</taxon>
        <taxon>Pseudomonadota</taxon>
        <taxon>Alphaproteobacteria</taxon>
        <taxon>Caulobacterales</taxon>
        <taxon>Caulobacteraceae</taxon>
        <taxon>Brevundimonas</taxon>
    </lineage>
</organism>
<dbReference type="Pfam" id="PF13378">
    <property type="entry name" value="MR_MLE_C"/>
    <property type="match status" value="1"/>
</dbReference>
<dbReference type="PANTHER" id="PTHR48080:SF6">
    <property type="entry name" value="STARVATION-SENSING PROTEIN RSPA"/>
    <property type="match status" value="1"/>
</dbReference>
<dbReference type="GO" id="GO:0008927">
    <property type="term" value="F:mannonate dehydratase activity"/>
    <property type="evidence" value="ECO:0007669"/>
    <property type="project" value="UniProtKB-EC"/>
</dbReference>
<dbReference type="SUPFAM" id="SSF51604">
    <property type="entry name" value="Enolase C-terminal domain-like"/>
    <property type="match status" value="1"/>
</dbReference>
<evidence type="ECO:0000313" key="3">
    <source>
        <dbReference type="EMBL" id="MFC5343198.1"/>
    </source>
</evidence>
<accession>A0ABW0FQH8</accession>
<dbReference type="InterPro" id="IPR013341">
    <property type="entry name" value="Mandelate_racemase_N_dom"/>
</dbReference>
<dbReference type="InterPro" id="IPR013342">
    <property type="entry name" value="Mandelate_racemase_C"/>
</dbReference>
<dbReference type="PANTHER" id="PTHR48080">
    <property type="entry name" value="D-GALACTONATE DEHYDRATASE-RELATED"/>
    <property type="match status" value="1"/>
</dbReference>
<dbReference type="Gene3D" id="3.20.20.120">
    <property type="entry name" value="Enolase-like C-terminal domain"/>
    <property type="match status" value="1"/>
</dbReference>
<dbReference type="Gene3D" id="3.30.390.10">
    <property type="entry name" value="Enolase-like, N-terminal domain"/>
    <property type="match status" value="1"/>
</dbReference>
<dbReference type="NCBIfam" id="NF043051">
    <property type="entry name" value="ManoateDhtManD"/>
    <property type="match status" value="1"/>
</dbReference>
<dbReference type="EMBL" id="JBHSLF010000010">
    <property type="protein sequence ID" value="MFC5343198.1"/>
    <property type="molecule type" value="Genomic_DNA"/>
</dbReference>
<sequence length="405" mass="44189">MQIEPIARVQVFVTCPGRNFVTLKITTESGVTGLGDATLNGREMAVVAYLEEHVAPLLIGRDAHRIEDTWNTLHRGAYWRGGPVDMTALAAVDVALWDIKAKLAGLPLYQLLGGASRSGVTVYGHANGETIEDTIAEAKKYVAMGYKAVRLQSGVPGMASTYGVSKDKMFYEPADGALPTENTWSTSLYLNHAPKLFQAAREALGWDIELLHDVHHRLTPIQAARLGKALEPYNLFWLEDAVPADNQAAFRIVRQHTTTPLAVGEVFSSIWSCKTLIEEGLIDYIRATVVHAGGITHLRKIAALADIHHVKTGCHGATDLSPVTMAAALHFGLSVSNFGLQEYMRHTPETDAVFPHAYSFADGMMHPGEAPGLGVELDEGLAATFPYKRAYLPVNRLEDGTAFYW</sequence>
<dbReference type="NCBIfam" id="NF011654">
    <property type="entry name" value="PRK15072.1"/>
    <property type="match status" value="1"/>
</dbReference>
<dbReference type="InterPro" id="IPR018110">
    <property type="entry name" value="Mandel_Rmase/mucon_lact_enz_CS"/>
</dbReference>
<keyword evidence="4" id="KW-1185">Reference proteome</keyword>
<dbReference type="InterPro" id="IPR029017">
    <property type="entry name" value="Enolase-like_N"/>
</dbReference>
<proteinExistence type="inferred from homology"/>
<keyword evidence="3" id="KW-0456">Lyase</keyword>
<evidence type="ECO:0000259" key="2">
    <source>
        <dbReference type="SMART" id="SM00922"/>
    </source>
</evidence>
<dbReference type="SUPFAM" id="SSF54826">
    <property type="entry name" value="Enolase N-terminal domain-like"/>
    <property type="match status" value="1"/>
</dbReference>
<evidence type="ECO:0000256" key="1">
    <source>
        <dbReference type="ARBA" id="ARBA00010339"/>
    </source>
</evidence>
<dbReference type="InterPro" id="IPR036849">
    <property type="entry name" value="Enolase-like_C_sf"/>
</dbReference>
<dbReference type="InterPro" id="IPR034589">
    <property type="entry name" value="D-mannonate_dehydratase-like"/>
</dbReference>
<dbReference type="SMART" id="SM00922">
    <property type="entry name" value="MR_MLE"/>
    <property type="match status" value="1"/>
</dbReference>
<name>A0ABW0FQH8_9CAUL</name>
<protein>
    <submittedName>
        <fullName evidence="3">D-mannonate dehydratase ManD</fullName>
        <ecNumber evidence="3">4.2.1.8</ecNumber>
    </submittedName>
</protein>
<dbReference type="InterPro" id="IPR029065">
    <property type="entry name" value="Enolase_C-like"/>
</dbReference>
<feature type="domain" description="Mandelate racemase/muconate lactonizing enzyme C-terminal" evidence="2">
    <location>
        <begin position="131"/>
        <end position="260"/>
    </location>
</feature>
<dbReference type="InterPro" id="IPR034593">
    <property type="entry name" value="DgoD-like"/>
</dbReference>
<comment type="similarity">
    <text evidence="1">Belongs to the mandelate racemase/muconate lactonizing enzyme family. GalD subfamily.</text>
</comment>
<comment type="caution">
    <text evidence="3">The sequence shown here is derived from an EMBL/GenBank/DDBJ whole genome shotgun (WGS) entry which is preliminary data.</text>
</comment>
<dbReference type="RefSeq" id="WP_374039363.1">
    <property type="nucleotide sequence ID" value="NZ_CP169082.1"/>
</dbReference>
<dbReference type="EC" id="4.2.1.8" evidence="3"/>
<gene>
    <name evidence="3" type="primary">manD</name>
    <name evidence="3" type="ORF">ACFPIE_04680</name>
</gene>